<dbReference type="AlphaFoldDB" id="A0A1V9XJT2"/>
<keyword evidence="3" id="KW-1185">Reference proteome</keyword>
<comment type="caution">
    <text evidence="2">The sequence shown here is derived from an EMBL/GenBank/DDBJ whole genome shotgun (WGS) entry which is preliminary data.</text>
</comment>
<evidence type="ECO:0000313" key="3">
    <source>
        <dbReference type="Proteomes" id="UP000192247"/>
    </source>
</evidence>
<dbReference type="EMBL" id="MNPL01009620">
    <property type="protein sequence ID" value="OQR73622.1"/>
    <property type="molecule type" value="Genomic_DNA"/>
</dbReference>
<dbReference type="Proteomes" id="UP000192247">
    <property type="component" value="Unassembled WGS sequence"/>
</dbReference>
<name>A0A1V9XJT2_9ACAR</name>
<gene>
    <name evidence="2" type="ORF">BIW11_09621</name>
</gene>
<evidence type="ECO:0000313" key="2">
    <source>
        <dbReference type="EMBL" id="OQR73622.1"/>
    </source>
</evidence>
<protein>
    <submittedName>
        <fullName evidence="2">Uncharacterized protein</fullName>
    </submittedName>
</protein>
<proteinExistence type="predicted"/>
<feature type="region of interest" description="Disordered" evidence="1">
    <location>
        <begin position="198"/>
        <end position="232"/>
    </location>
</feature>
<sequence>MFVLFQVSVRFVKGFETAAMDTAVEDALFDGTQMVCVLNRSHQEAAGGGLTLAVLNGGAIEAYSVALSESAPFIASCFEQMVRAELSFEVERLARHVGKSAHVSVRFYDALIARLYHQRDLLMLESGRREKYIAAKSPIGRQKDPVKVAQPRIFTERTVLPAVTQISSPDGTPVFDRYNDNTAANGIEILGDPGKAPAAPLFPSLPPDPRPKFSSQTAPPTVVLHPRSPLNPLPSPVSTTKCLRNPLQPQLRAPELLRNLHHHLQHLRR</sequence>
<accession>A0A1V9XJT2</accession>
<reference evidence="2 3" key="1">
    <citation type="journal article" date="2017" name="Gigascience">
        <title>Draft genome of the honey bee ectoparasitic mite, Tropilaelaps mercedesae, is shaped by the parasitic life history.</title>
        <authorList>
            <person name="Dong X."/>
            <person name="Armstrong S.D."/>
            <person name="Xia D."/>
            <person name="Makepeace B.L."/>
            <person name="Darby A.C."/>
            <person name="Kadowaki T."/>
        </authorList>
    </citation>
    <scope>NUCLEOTIDE SEQUENCE [LARGE SCALE GENOMIC DNA]</scope>
    <source>
        <strain evidence="2">Wuxi-XJTLU</strain>
    </source>
</reference>
<evidence type="ECO:0000256" key="1">
    <source>
        <dbReference type="SAM" id="MobiDB-lite"/>
    </source>
</evidence>
<organism evidence="2 3">
    <name type="scientific">Tropilaelaps mercedesae</name>
    <dbReference type="NCBI Taxonomy" id="418985"/>
    <lineage>
        <taxon>Eukaryota</taxon>
        <taxon>Metazoa</taxon>
        <taxon>Ecdysozoa</taxon>
        <taxon>Arthropoda</taxon>
        <taxon>Chelicerata</taxon>
        <taxon>Arachnida</taxon>
        <taxon>Acari</taxon>
        <taxon>Parasitiformes</taxon>
        <taxon>Mesostigmata</taxon>
        <taxon>Gamasina</taxon>
        <taxon>Dermanyssoidea</taxon>
        <taxon>Laelapidae</taxon>
        <taxon>Tropilaelaps</taxon>
    </lineage>
</organism>
<dbReference type="InParanoid" id="A0A1V9XJT2"/>